<dbReference type="Proteomes" id="UP000674425">
    <property type="component" value="Unassembled WGS sequence"/>
</dbReference>
<keyword evidence="3" id="KW-1185">Reference proteome</keyword>
<feature type="region of interest" description="Disordered" evidence="1">
    <location>
        <begin position="46"/>
        <end position="74"/>
    </location>
</feature>
<reference evidence="2 3" key="1">
    <citation type="submission" date="2021-02" db="EMBL/GenBank/DDBJ databases">
        <authorList>
            <person name="Vanwijnsberghe S."/>
        </authorList>
    </citation>
    <scope>NUCLEOTIDE SEQUENCE [LARGE SCALE GENOMIC DNA]</scope>
    <source>
        <strain evidence="2 3">R-69658</strain>
    </source>
</reference>
<name>A0ABN7M3W0_9BURK</name>
<evidence type="ECO:0000256" key="1">
    <source>
        <dbReference type="SAM" id="MobiDB-lite"/>
    </source>
</evidence>
<protein>
    <submittedName>
        <fullName evidence="2">Uncharacterized protein</fullName>
    </submittedName>
</protein>
<dbReference type="EMBL" id="CAJNAU010000041">
    <property type="protein sequence ID" value="CAE6784247.1"/>
    <property type="molecule type" value="Genomic_DNA"/>
</dbReference>
<feature type="region of interest" description="Disordered" evidence="1">
    <location>
        <begin position="1"/>
        <end position="20"/>
    </location>
</feature>
<comment type="caution">
    <text evidence="2">The sequence shown here is derived from an EMBL/GenBank/DDBJ whole genome shotgun (WGS) entry which is preliminary data.</text>
</comment>
<sequence>MTPSQRSRPPRGRAPHPVHSGRIAALDSGFRCVRRRVQQPARIVTSTPFGSVPPVPPASQNGRATARTGKAGGHAGEISRWVRAGTTNNSWLSEGCALKSLIVEMTTATSHPGFATSCPLFATSPFFAIRRAARSSSLSNLLKEKKKEGCEVQEISYTRAPRVTPVLPLVRHAAYFLGHELDTPESADSWQLMARDSLVINQLDASTTPSTCPRVALRVPPLRACLEVRP</sequence>
<accession>A0ABN7M3W0</accession>
<evidence type="ECO:0000313" key="2">
    <source>
        <dbReference type="EMBL" id="CAE6784247.1"/>
    </source>
</evidence>
<evidence type="ECO:0000313" key="3">
    <source>
        <dbReference type="Proteomes" id="UP000674425"/>
    </source>
</evidence>
<organism evidence="2 3">
    <name type="scientific">Paraburkholderia aspalathi</name>
    <dbReference type="NCBI Taxonomy" id="1324617"/>
    <lineage>
        <taxon>Bacteria</taxon>
        <taxon>Pseudomonadati</taxon>
        <taxon>Pseudomonadota</taxon>
        <taxon>Betaproteobacteria</taxon>
        <taxon>Burkholderiales</taxon>
        <taxon>Burkholderiaceae</taxon>
        <taxon>Paraburkholderia</taxon>
    </lineage>
</organism>
<proteinExistence type="predicted"/>
<gene>
    <name evidence="2" type="ORF">R69658_04217</name>
</gene>